<accession>A0A3G4ZKB1</accession>
<keyword evidence="1" id="KW-0175">Coiled coil</keyword>
<organism evidence="2">
    <name type="scientific">Terrestrivirus sp</name>
    <dbReference type="NCBI Taxonomy" id="2487775"/>
    <lineage>
        <taxon>Viruses</taxon>
        <taxon>Varidnaviria</taxon>
        <taxon>Bamfordvirae</taxon>
        <taxon>Nucleocytoviricota</taxon>
        <taxon>Megaviricetes</taxon>
        <taxon>Imitervirales</taxon>
        <taxon>Mimiviridae</taxon>
        <taxon>Klosneuvirinae</taxon>
    </lineage>
</organism>
<dbReference type="EMBL" id="MK071979">
    <property type="protein sequence ID" value="AYV75270.1"/>
    <property type="molecule type" value="Genomic_DNA"/>
</dbReference>
<protein>
    <submittedName>
        <fullName evidence="2">Uncharacterized protein</fullName>
    </submittedName>
</protein>
<feature type="coiled-coil region" evidence="1">
    <location>
        <begin position="164"/>
        <end position="213"/>
    </location>
</feature>
<reference evidence="2" key="1">
    <citation type="submission" date="2018-10" db="EMBL/GenBank/DDBJ databases">
        <title>Hidden diversity of soil giant viruses.</title>
        <authorList>
            <person name="Schulz F."/>
            <person name="Alteio L."/>
            <person name="Goudeau D."/>
            <person name="Ryan E.M."/>
            <person name="Malmstrom R.R."/>
            <person name="Blanchard J."/>
            <person name="Woyke T."/>
        </authorList>
    </citation>
    <scope>NUCLEOTIDE SEQUENCE</scope>
    <source>
        <strain evidence="2">TEV1</strain>
    </source>
</reference>
<gene>
    <name evidence="2" type="ORF">Terrestrivirus1_144</name>
</gene>
<name>A0A3G4ZKB1_9VIRU</name>
<sequence>MNRGYYVRSKFADKKAEDKKQKKIEKKQVEEVQQEKKIFDLLNVKNDETAEDDKTTQDNDNKTVQDNKIAKKAKEWTVEDNELVKKMFNEHKSFEEIGLVLKRTPLAISFRHQMYVNELINGGKTDNEVSTLLNLTEEKVDELYQKEKTRIEKNKKQDEERPLKRQLREQLKDEKKVVKQNNQNKQKSGTISIDNEIKEIEELTRVKKLMLENGMNIMAQELDIEIKEKIKNQVTKIKTVYASA</sequence>
<evidence type="ECO:0000256" key="1">
    <source>
        <dbReference type="SAM" id="Coils"/>
    </source>
</evidence>
<evidence type="ECO:0000313" key="2">
    <source>
        <dbReference type="EMBL" id="AYV75270.1"/>
    </source>
</evidence>
<proteinExistence type="predicted"/>